<feature type="binding site" evidence="8">
    <location>
        <position position="102"/>
    </location>
    <ligand>
        <name>shikimate</name>
        <dbReference type="ChEBI" id="CHEBI:36208"/>
    </ligand>
</feature>
<dbReference type="InterPro" id="IPR041121">
    <property type="entry name" value="SDH_C"/>
</dbReference>
<keyword evidence="4 8" id="KW-0521">NADP</keyword>
<dbReference type="PANTHER" id="PTHR21089">
    <property type="entry name" value="SHIKIMATE DEHYDROGENASE"/>
    <property type="match status" value="1"/>
</dbReference>
<dbReference type="Gene3D" id="3.40.50.10860">
    <property type="entry name" value="Leucine Dehydrogenase, chain A, domain 1"/>
    <property type="match status" value="1"/>
</dbReference>
<feature type="binding site" evidence="8">
    <location>
        <begin position="152"/>
        <end position="157"/>
    </location>
    <ligand>
        <name>NADP(+)</name>
        <dbReference type="ChEBI" id="CHEBI:58349"/>
    </ligand>
</feature>
<dbReference type="InterPro" id="IPR011342">
    <property type="entry name" value="Shikimate_DH"/>
</dbReference>
<evidence type="ECO:0000256" key="4">
    <source>
        <dbReference type="ARBA" id="ARBA00022857"/>
    </source>
</evidence>
<organism evidence="12 13">
    <name type="scientific">Pontibacillus salicampi</name>
    <dbReference type="NCBI Taxonomy" id="1449801"/>
    <lineage>
        <taxon>Bacteria</taxon>
        <taxon>Bacillati</taxon>
        <taxon>Bacillota</taxon>
        <taxon>Bacilli</taxon>
        <taxon>Bacillales</taxon>
        <taxon>Bacillaceae</taxon>
        <taxon>Pontibacillus</taxon>
    </lineage>
</organism>
<evidence type="ECO:0000256" key="1">
    <source>
        <dbReference type="ARBA" id="ARBA00004871"/>
    </source>
</evidence>
<dbReference type="InterPro" id="IPR022893">
    <property type="entry name" value="Shikimate_DH_fam"/>
</dbReference>
<comment type="caution">
    <text evidence="12">The sequence shown here is derived from an EMBL/GenBank/DDBJ whole genome shotgun (WGS) entry which is preliminary data.</text>
</comment>
<evidence type="ECO:0000256" key="3">
    <source>
        <dbReference type="ARBA" id="ARBA00022605"/>
    </source>
</evidence>
<feature type="domain" description="Shikimate dehydrogenase substrate binding N-terminal" evidence="10">
    <location>
        <begin position="7"/>
        <end position="89"/>
    </location>
</feature>
<protein>
    <recommendedName>
        <fullName evidence="2 8">Shikimate dehydrogenase (NADP(+))</fullName>
        <shortName evidence="8">SDH</shortName>
        <ecNumber evidence="2 8">1.1.1.25</ecNumber>
    </recommendedName>
</protein>
<comment type="similarity">
    <text evidence="8">Belongs to the shikimate dehydrogenase family.</text>
</comment>
<dbReference type="EMBL" id="JBHLTP010000003">
    <property type="protein sequence ID" value="MFC0522534.1"/>
    <property type="molecule type" value="Genomic_DNA"/>
</dbReference>
<sequence>MNYLFGLIGYPAKHSKSPWIHQHFLDQQSLHGAYQIWETSPEGLKDTLSSMKKLAVDGFNVTVPYKEKVMDYLDEIDPYAEKVGAVNTVLLRDGKWIGYNTDGRGFVRSLQETYPHTRLSEKKALLIGAGGAARGIYAALLEENMQRVDIANRTKERAEALLPLNTSSASSSALSFQEAEDNLAKYDIVIQTTSVGMTPNDTAKPFALNHVKDGAIVADIIYKPFETVLLQEAREKGANILHGHGMLVYQAALAFELWTGTHVEASQLLKEFEQQLKGD</sequence>
<feature type="binding site" evidence="8">
    <location>
        <position position="243"/>
    </location>
    <ligand>
        <name>NADP(+)</name>
        <dbReference type="ChEBI" id="CHEBI:58349"/>
    </ligand>
</feature>
<dbReference type="SUPFAM" id="SSF53223">
    <property type="entry name" value="Aminoacid dehydrogenase-like, N-terminal domain"/>
    <property type="match status" value="1"/>
</dbReference>
<dbReference type="GO" id="GO:0004764">
    <property type="term" value="F:shikimate 3-dehydrogenase (NADP+) activity"/>
    <property type="evidence" value="ECO:0007669"/>
    <property type="project" value="UniProtKB-EC"/>
</dbReference>
<dbReference type="NCBIfam" id="TIGR00507">
    <property type="entry name" value="aroE"/>
    <property type="match status" value="1"/>
</dbReference>
<keyword evidence="6 8" id="KW-0057">Aromatic amino acid biosynthesis</keyword>
<dbReference type="Pfam" id="PF08501">
    <property type="entry name" value="Shikimate_dh_N"/>
    <property type="match status" value="1"/>
</dbReference>
<evidence type="ECO:0000313" key="13">
    <source>
        <dbReference type="Proteomes" id="UP001589836"/>
    </source>
</evidence>
<evidence type="ECO:0000256" key="7">
    <source>
        <dbReference type="ARBA" id="ARBA00049442"/>
    </source>
</evidence>
<evidence type="ECO:0000313" key="12">
    <source>
        <dbReference type="EMBL" id="MFC0522534.1"/>
    </source>
</evidence>
<dbReference type="RefSeq" id="WP_377345059.1">
    <property type="nucleotide sequence ID" value="NZ_JBHLTP010000003.1"/>
</dbReference>
<name>A0ABV6LJH4_9BACI</name>
<feature type="active site" description="Proton acceptor" evidence="8">
    <location>
        <position position="66"/>
    </location>
</feature>
<dbReference type="InterPro" id="IPR036291">
    <property type="entry name" value="NAD(P)-bd_dom_sf"/>
</dbReference>
<dbReference type="NCBIfam" id="NF001319">
    <property type="entry name" value="PRK00258.3-3"/>
    <property type="match status" value="1"/>
</dbReference>
<dbReference type="InterPro" id="IPR006151">
    <property type="entry name" value="Shikm_DH/Glu-tRNA_Rdtase"/>
</dbReference>
<dbReference type="InterPro" id="IPR046346">
    <property type="entry name" value="Aminoacid_DH-like_N_sf"/>
</dbReference>
<evidence type="ECO:0000256" key="6">
    <source>
        <dbReference type="ARBA" id="ARBA00023141"/>
    </source>
</evidence>
<comment type="subunit">
    <text evidence="8">Homodimer.</text>
</comment>
<feature type="binding site" evidence="8">
    <location>
        <position position="62"/>
    </location>
    <ligand>
        <name>shikimate</name>
        <dbReference type="ChEBI" id="CHEBI:36208"/>
    </ligand>
</feature>
<dbReference type="SUPFAM" id="SSF51735">
    <property type="entry name" value="NAD(P)-binding Rossmann-fold domains"/>
    <property type="match status" value="1"/>
</dbReference>
<comment type="function">
    <text evidence="8">Involved in the biosynthesis of the chorismate, which leads to the biosynthesis of aromatic amino acids. Catalyzes the reversible NADPH linked reduction of 3-dehydroshikimate (DHSA) to yield shikimate (SA).</text>
</comment>
<evidence type="ECO:0000256" key="5">
    <source>
        <dbReference type="ARBA" id="ARBA00023002"/>
    </source>
</evidence>
<dbReference type="CDD" id="cd01065">
    <property type="entry name" value="NAD_bind_Shikimate_DH"/>
    <property type="match status" value="1"/>
</dbReference>
<feature type="binding site" evidence="8">
    <location>
        <position position="250"/>
    </location>
    <ligand>
        <name>shikimate</name>
        <dbReference type="ChEBI" id="CHEBI:36208"/>
    </ligand>
</feature>
<feature type="binding site" evidence="8">
    <location>
        <begin position="15"/>
        <end position="17"/>
    </location>
    <ligand>
        <name>shikimate</name>
        <dbReference type="ChEBI" id="CHEBI:36208"/>
    </ligand>
</feature>
<comment type="catalytic activity">
    <reaction evidence="7 8">
        <text>shikimate + NADP(+) = 3-dehydroshikimate + NADPH + H(+)</text>
        <dbReference type="Rhea" id="RHEA:17737"/>
        <dbReference type="ChEBI" id="CHEBI:15378"/>
        <dbReference type="ChEBI" id="CHEBI:16630"/>
        <dbReference type="ChEBI" id="CHEBI:36208"/>
        <dbReference type="ChEBI" id="CHEBI:57783"/>
        <dbReference type="ChEBI" id="CHEBI:58349"/>
        <dbReference type="EC" id="1.1.1.25"/>
    </reaction>
</comment>
<feature type="binding site" evidence="8">
    <location>
        <position position="220"/>
    </location>
    <ligand>
        <name>NADP(+)</name>
        <dbReference type="ChEBI" id="CHEBI:58349"/>
    </ligand>
</feature>
<reference evidence="12 13" key="1">
    <citation type="submission" date="2024-09" db="EMBL/GenBank/DDBJ databases">
        <authorList>
            <person name="Sun Q."/>
            <person name="Mori K."/>
        </authorList>
    </citation>
    <scope>NUCLEOTIDE SEQUENCE [LARGE SCALE GENOMIC DNA]</scope>
    <source>
        <strain evidence="12 13">NCAIM B.02529</strain>
    </source>
</reference>
<feature type="binding site" evidence="8">
    <location>
        <position position="222"/>
    </location>
    <ligand>
        <name>shikimate</name>
        <dbReference type="ChEBI" id="CHEBI:36208"/>
    </ligand>
</feature>
<dbReference type="PANTHER" id="PTHR21089:SF1">
    <property type="entry name" value="BIFUNCTIONAL 3-DEHYDROQUINATE DEHYDRATASE_SHIKIMATE DEHYDROGENASE, CHLOROPLASTIC"/>
    <property type="match status" value="1"/>
</dbReference>
<dbReference type="Pfam" id="PF01488">
    <property type="entry name" value="Shikimate_DH"/>
    <property type="match status" value="1"/>
</dbReference>
<evidence type="ECO:0000256" key="2">
    <source>
        <dbReference type="ARBA" id="ARBA00012962"/>
    </source>
</evidence>
<gene>
    <name evidence="8 12" type="primary">aroE</name>
    <name evidence="12" type="ORF">ACFFGV_02875</name>
</gene>
<dbReference type="Pfam" id="PF18317">
    <property type="entry name" value="SDH_C"/>
    <property type="match status" value="1"/>
</dbReference>
<feature type="domain" description="SDH C-terminal" evidence="11">
    <location>
        <begin position="243"/>
        <end position="263"/>
    </location>
</feature>
<evidence type="ECO:0000259" key="11">
    <source>
        <dbReference type="Pfam" id="PF18317"/>
    </source>
</evidence>
<dbReference type="EC" id="1.1.1.25" evidence="2 8"/>
<dbReference type="InterPro" id="IPR013708">
    <property type="entry name" value="Shikimate_DH-bd_N"/>
</dbReference>
<keyword evidence="3 8" id="KW-0028">Amino-acid biosynthesis</keyword>
<evidence type="ECO:0000259" key="10">
    <source>
        <dbReference type="Pfam" id="PF08501"/>
    </source>
</evidence>
<dbReference type="NCBIfam" id="NF001310">
    <property type="entry name" value="PRK00258.1-2"/>
    <property type="match status" value="1"/>
</dbReference>
<comment type="caution">
    <text evidence="8">Lacks conserved residue(s) required for the propagation of feature annotation.</text>
</comment>
<feature type="domain" description="Quinate/shikimate 5-dehydrogenase/glutamyl-tRNA reductase" evidence="9">
    <location>
        <begin position="118"/>
        <end position="194"/>
    </location>
</feature>
<dbReference type="Gene3D" id="3.40.50.720">
    <property type="entry name" value="NAD(P)-binding Rossmann-like Domain"/>
    <property type="match status" value="1"/>
</dbReference>
<proteinExistence type="inferred from homology"/>
<accession>A0ABV6LJH4</accession>
<keyword evidence="13" id="KW-1185">Reference proteome</keyword>
<feature type="binding site" evidence="8">
    <location>
        <begin position="128"/>
        <end position="132"/>
    </location>
    <ligand>
        <name>NADP(+)</name>
        <dbReference type="ChEBI" id="CHEBI:58349"/>
    </ligand>
</feature>
<dbReference type="HAMAP" id="MF_00222">
    <property type="entry name" value="Shikimate_DH_AroE"/>
    <property type="match status" value="1"/>
</dbReference>
<comment type="pathway">
    <text evidence="1 8">Metabolic intermediate biosynthesis; chorismate biosynthesis; chorismate from D-erythrose 4-phosphate and phosphoenolpyruvate: step 4/7.</text>
</comment>
<dbReference type="Proteomes" id="UP001589836">
    <property type="component" value="Unassembled WGS sequence"/>
</dbReference>
<evidence type="ECO:0000256" key="8">
    <source>
        <dbReference type="HAMAP-Rule" id="MF_00222"/>
    </source>
</evidence>
<feature type="binding site" evidence="8">
    <location>
        <position position="87"/>
    </location>
    <ligand>
        <name>shikimate</name>
        <dbReference type="ChEBI" id="CHEBI:36208"/>
    </ligand>
</feature>
<evidence type="ECO:0000259" key="9">
    <source>
        <dbReference type="Pfam" id="PF01488"/>
    </source>
</evidence>
<keyword evidence="5 8" id="KW-0560">Oxidoreductase</keyword>